<dbReference type="EMBL" id="ABYW01000018">
    <property type="protein sequence ID" value="EEE42698.1"/>
    <property type="molecule type" value="Genomic_DNA"/>
</dbReference>
<dbReference type="Proteomes" id="UP000003489">
    <property type="component" value="Unassembled WGS sequence"/>
</dbReference>
<feature type="transmembrane region" description="Helical" evidence="1">
    <location>
        <begin position="36"/>
        <end position="67"/>
    </location>
</feature>
<evidence type="ECO:0000313" key="3">
    <source>
        <dbReference type="Proteomes" id="UP000003489"/>
    </source>
</evidence>
<feature type="transmembrane region" description="Helical" evidence="1">
    <location>
        <begin position="123"/>
        <end position="141"/>
    </location>
</feature>
<feature type="transmembrane region" description="Helical" evidence="1">
    <location>
        <begin position="226"/>
        <end position="247"/>
    </location>
</feature>
<evidence type="ECO:0000313" key="2">
    <source>
        <dbReference type="EMBL" id="EEE42698.1"/>
    </source>
</evidence>
<gene>
    <name evidence="2" type="ORF">METSMIALI_01616</name>
</gene>
<comment type="caution">
    <text evidence="2">The sequence shown here is derived from an EMBL/GenBank/DDBJ whole genome shotgun (WGS) entry which is preliminary data.</text>
</comment>
<keyword evidence="1" id="KW-0472">Membrane</keyword>
<accession>B9AGV8</accession>
<keyword evidence="1" id="KW-1133">Transmembrane helix</keyword>
<dbReference type="AlphaFoldDB" id="B9AGV8"/>
<reference evidence="2 3" key="2">
    <citation type="submission" date="2008-11" db="EMBL/GenBank/DDBJ databases">
        <title>Draft genome sequence of Methanobrevibacter smithii (DSM 2375).</title>
        <authorList>
            <person name="Sudarsanam P."/>
            <person name="Ley R."/>
            <person name="Guruge J."/>
            <person name="Turnbaugh P.J."/>
            <person name="Mahowald M."/>
            <person name="Liep D."/>
            <person name="Gordon J."/>
        </authorList>
    </citation>
    <scope>NUCLEOTIDE SEQUENCE [LARGE SCALE GENOMIC DNA]</scope>
    <source>
        <strain evidence="2 3">DSM 2375</strain>
    </source>
</reference>
<proteinExistence type="predicted"/>
<name>B9AGV8_METSM</name>
<reference evidence="2 3" key="1">
    <citation type="submission" date="2008-10" db="EMBL/GenBank/DDBJ databases">
        <authorList>
            <person name="Fulton L."/>
            <person name="Clifton S."/>
            <person name="Fulton B."/>
            <person name="Xu J."/>
            <person name="Minx P."/>
            <person name="Pepin K.H."/>
            <person name="Johnson M."/>
            <person name="Bhonagiri V."/>
            <person name="Nash W.E."/>
            <person name="Mardis E.R."/>
            <person name="Wilson R.K."/>
        </authorList>
    </citation>
    <scope>NUCLEOTIDE SEQUENCE [LARGE SCALE GENOMIC DNA]</scope>
    <source>
        <strain evidence="2 3">DSM 2375</strain>
    </source>
</reference>
<feature type="transmembrane region" description="Helical" evidence="1">
    <location>
        <begin position="87"/>
        <end position="111"/>
    </location>
</feature>
<sequence>MILMTNLFNLFKLDPNRKYFPKKEDIKKRAIKSYGIILFLAIATSSITWLGFFCFLFFVFGTCGVWIVEYYGDELDEKYGLYNFTNFRGFSLQIFSFMLLGASTTSLSVLMMCLCAGATVMKSVLLAIIFALPFLGIGLKFKTFNDSSLEENGEIVYDAGYEPNYYWPVLSICCYLGYTQGLYETSPINIAGLLISTTACFIWLIYPNKINKYLPFENRTKKGEAIYLAIALIIFFILLHQFTTIPFTEILGITN</sequence>
<keyword evidence="1" id="KW-0812">Transmembrane</keyword>
<protein>
    <submittedName>
        <fullName evidence="2">Uncharacterized protein</fullName>
    </submittedName>
</protein>
<dbReference type="HOGENOM" id="CLU_1100976_0_0_2"/>
<dbReference type="PATRIC" id="fig|483214.13.peg.1553"/>
<organism evidence="2 3">
    <name type="scientific">Methanobrevibacter smithii DSM 2375</name>
    <dbReference type="NCBI Taxonomy" id="483214"/>
    <lineage>
        <taxon>Archaea</taxon>
        <taxon>Methanobacteriati</taxon>
        <taxon>Methanobacteriota</taxon>
        <taxon>Methanomada group</taxon>
        <taxon>Methanobacteria</taxon>
        <taxon>Methanobacteriales</taxon>
        <taxon>Methanobacteriaceae</taxon>
        <taxon>Methanobrevibacter</taxon>
    </lineage>
</organism>
<feature type="transmembrane region" description="Helical" evidence="1">
    <location>
        <begin position="188"/>
        <end position="206"/>
    </location>
</feature>
<evidence type="ECO:0000256" key="1">
    <source>
        <dbReference type="SAM" id="Phobius"/>
    </source>
</evidence>